<dbReference type="Proteomes" id="UP000815325">
    <property type="component" value="Unassembled WGS sequence"/>
</dbReference>
<keyword evidence="3" id="KW-1185">Reference proteome</keyword>
<proteinExistence type="predicted"/>
<protein>
    <recommendedName>
        <fullName evidence="4">Flagellar associated protein</fullName>
    </recommendedName>
</protein>
<reference evidence="2" key="1">
    <citation type="submission" date="2017-08" db="EMBL/GenBank/DDBJ databases">
        <authorList>
            <person name="Polle J.E."/>
            <person name="Barry K."/>
            <person name="Cushman J."/>
            <person name="Schmutz J."/>
            <person name="Tran D."/>
            <person name="Hathwaick L.T."/>
            <person name="Yim W.C."/>
            <person name="Jenkins J."/>
            <person name="Mckie-Krisberg Z.M."/>
            <person name="Prochnik S."/>
            <person name="Lindquist E."/>
            <person name="Dockter R.B."/>
            <person name="Adam C."/>
            <person name="Molina H."/>
            <person name="Bunkerborg J."/>
            <person name="Jin E."/>
            <person name="Buchheim M."/>
            <person name="Magnuson J."/>
        </authorList>
    </citation>
    <scope>NUCLEOTIDE SEQUENCE</scope>
    <source>
        <strain evidence="2">CCAP 19/18</strain>
    </source>
</reference>
<evidence type="ECO:0008006" key="4">
    <source>
        <dbReference type="Google" id="ProtNLM"/>
    </source>
</evidence>
<sequence>MTRGERECFPNPPELSTYAKTTPVIRENLRCEMQEKQSALAGKSTERLSSYTARKTSHGAPPLDRTQVFTDGRVQDHAALPGQRPSVPSSRADAAIANQNNTLRYQRQCGYAETIPREGGRHTTPTTLNDNWTEERFDRNYKPGWHVKELRLNKLWDTEHTAAYTMHSHPSYAERLAKSNIVAPQPEDEAEETGFPKKPATPAVAADHTGYSVGYARYGFGDSPFQDHTSAFKRGAEHVGTAPVNPYESIAHSTYGKGEPLEWQWNRGKFTNTVPKMDDCTMKAHQDLNASQRHTAAWKSTNHADFIDHKHLARKQVEVQLPPHLRSMA</sequence>
<comment type="caution">
    <text evidence="2">The sequence shown here is derived from an EMBL/GenBank/DDBJ whole genome shotgun (WGS) entry which is preliminary data.</text>
</comment>
<accession>A0ABQ7GVR0</accession>
<organism evidence="2 3">
    <name type="scientific">Dunaliella salina</name>
    <name type="common">Green alga</name>
    <name type="synonym">Protococcus salinus</name>
    <dbReference type="NCBI Taxonomy" id="3046"/>
    <lineage>
        <taxon>Eukaryota</taxon>
        <taxon>Viridiplantae</taxon>
        <taxon>Chlorophyta</taxon>
        <taxon>core chlorophytes</taxon>
        <taxon>Chlorophyceae</taxon>
        <taxon>CS clade</taxon>
        <taxon>Chlamydomonadales</taxon>
        <taxon>Dunaliellaceae</taxon>
        <taxon>Dunaliella</taxon>
    </lineage>
</organism>
<gene>
    <name evidence="2" type="ORF">DUNSADRAFT_2322</name>
</gene>
<feature type="region of interest" description="Disordered" evidence="1">
    <location>
        <begin position="35"/>
        <end position="64"/>
    </location>
</feature>
<name>A0ABQ7GVR0_DUNSA</name>
<evidence type="ECO:0000256" key="1">
    <source>
        <dbReference type="SAM" id="MobiDB-lite"/>
    </source>
</evidence>
<dbReference type="EMBL" id="MU069568">
    <property type="protein sequence ID" value="KAF5838697.1"/>
    <property type="molecule type" value="Genomic_DNA"/>
</dbReference>
<evidence type="ECO:0000313" key="2">
    <source>
        <dbReference type="EMBL" id="KAF5838697.1"/>
    </source>
</evidence>
<evidence type="ECO:0000313" key="3">
    <source>
        <dbReference type="Proteomes" id="UP000815325"/>
    </source>
</evidence>